<evidence type="ECO:0000313" key="7">
    <source>
        <dbReference type="EMBL" id="PKR50379.1"/>
    </source>
</evidence>
<feature type="domain" description="Cytochrome c" evidence="6">
    <location>
        <begin position="52"/>
        <end position="137"/>
    </location>
</feature>
<protein>
    <submittedName>
        <fullName evidence="7">Cytochrome C</fullName>
    </submittedName>
</protein>
<keyword evidence="5" id="KW-0812">Transmembrane</keyword>
<comment type="caution">
    <text evidence="7">The sequence shown here is derived from an EMBL/GenBank/DDBJ whole genome shotgun (WGS) entry which is preliminary data.</text>
</comment>
<dbReference type="Gene3D" id="1.10.760.10">
    <property type="entry name" value="Cytochrome c-like domain"/>
    <property type="match status" value="1"/>
</dbReference>
<reference evidence="7 8" key="1">
    <citation type="submission" date="2017-09" db="EMBL/GenBank/DDBJ databases">
        <title>Biodiversity and function of Thalassospira species in the particle-attached aromatic-hydrocarbon-degrading consortia from the surface seawater of the South China Sea.</title>
        <authorList>
            <person name="Dong C."/>
            <person name="Liu R."/>
            <person name="Shao Z."/>
        </authorList>
    </citation>
    <scope>NUCLEOTIDE SEQUENCE [LARGE SCALE GENOMIC DNA]</scope>
    <source>
        <strain evidence="7 8">CSC1P2</strain>
    </source>
</reference>
<dbReference type="AlphaFoldDB" id="A0A2N3KII1"/>
<dbReference type="OrthoDB" id="7854060at2"/>
<accession>A0A2N3KII1</accession>
<keyword evidence="3 4" id="KW-0408">Iron</keyword>
<proteinExistence type="predicted"/>
<dbReference type="GO" id="GO:0009055">
    <property type="term" value="F:electron transfer activity"/>
    <property type="evidence" value="ECO:0007669"/>
    <property type="project" value="InterPro"/>
</dbReference>
<keyword evidence="5" id="KW-1133">Transmembrane helix</keyword>
<evidence type="ECO:0000259" key="6">
    <source>
        <dbReference type="PROSITE" id="PS51007"/>
    </source>
</evidence>
<dbReference type="InterPro" id="IPR036909">
    <property type="entry name" value="Cyt_c-like_dom_sf"/>
</dbReference>
<name>A0A2N3KII1_9PROT</name>
<keyword evidence="5" id="KW-0472">Membrane</keyword>
<dbReference type="Pfam" id="PF00034">
    <property type="entry name" value="Cytochrom_C"/>
    <property type="match status" value="1"/>
</dbReference>
<dbReference type="InterPro" id="IPR009056">
    <property type="entry name" value="Cyt_c-like_dom"/>
</dbReference>
<evidence type="ECO:0000256" key="3">
    <source>
        <dbReference type="ARBA" id="ARBA00023004"/>
    </source>
</evidence>
<evidence type="ECO:0000256" key="2">
    <source>
        <dbReference type="ARBA" id="ARBA00022723"/>
    </source>
</evidence>
<keyword evidence="2 4" id="KW-0479">Metal-binding</keyword>
<evidence type="ECO:0000313" key="8">
    <source>
        <dbReference type="Proteomes" id="UP000233597"/>
    </source>
</evidence>
<gene>
    <name evidence="7" type="ORF">COO20_21080</name>
</gene>
<dbReference type="RefSeq" id="WP_068518363.1">
    <property type="nucleotide sequence ID" value="NZ_NWTK01000017.1"/>
</dbReference>
<dbReference type="EMBL" id="NWTK01000017">
    <property type="protein sequence ID" value="PKR50379.1"/>
    <property type="molecule type" value="Genomic_DNA"/>
</dbReference>
<evidence type="ECO:0000256" key="5">
    <source>
        <dbReference type="SAM" id="Phobius"/>
    </source>
</evidence>
<feature type="transmembrane region" description="Helical" evidence="5">
    <location>
        <begin position="7"/>
        <end position="29"/>
    </location>
</feature>
<evidence type="ECO:0000256" key="4">
    <source>
        <dbReference type="PROSITE-ProRule" id="PRU00433"/>
    </source>
</evidence>
<dbReference type="GO" id="GO:0046872">
    <property type="term" value="F:metal ion binding"/>
    <property type="evidence" value="ECO:0007669"/>
    <property type="project" value="UniProtKB-KW"/>
</dbReference>
<evidence type="ECO:0000256" key="1">
    <source>
        <dbReference type="ARBA" id="ARBA00022617"/>
    </source>
</evidence>
<dbReference type="Proteomes" id="UP000233597">
    <property type="component" value="Unassembled WGS sequence"/>
</dbReference>
<organism evidence="7 8">
    <name type="scientific">Thalassospira marina</name>
    <dbReference type="NCBI Taxonomy" id="2048283"/>
    <lineage>
        <taxon>Bacteria</taxon>
        <taxon>Pseudomonadati</taxon>
        <taxon>Pseudomonadota</taxon>
        <taxon>Alphaproteobacteria</taxon>
        <taxon>Rhodospirillales</taxon>
        <taxon>Thalassospiraceae</taxon>
        <taxon>Thalassospira</taxon>
    </lineage>
</organism>
<dbReference type="PROSITE" id="PS51007">
    <property type="entry name" value="CYTC"/>
    <property type="match status" value="1"/>
</dbReference>
<keyword evidence="1 4" id="KW-0349">Heme</keyword>
<sequence length="149" mass="16654">MKKQINWPKYLVIGFFAVGIIAMTLNSFLPGKDDIKDLELTDSGIALPSFSKEAMVGNQLFDMNCVACHGGNATGTEQGPPLMHRIYNPGHHSDRAFYLAVQNGAKQHHWPFGDMPAQPQVSSEQVARIIRYIRELQEANGIAYQKHQM</sequence>
<dbReference type="SUPFAM" id="SSF46626">
    <property type="entry name" value="Cytochrome c"/>
    <property type="match status" value="1"/>
</dbReference>
<dbReference type="GO" id="GO:0020037">
    <property type="term" value="F:heme binding"/>
    <property type="evidence" value="ECO:0007669"/>
    <property type="project" value="InterPro"/>
</dbReference>